<keyword evidence="15" id="KW-0234">DNA repair</keyword>
<evidence type="ECO:0000256" key="6">
    <source>
        <dbReference type="ARBA" id="ARBA00022454"/>
    </source>
</evidence>
<dbReference type="Pfam" id="PF03731">
    <property type="entry name" value="Ku_N"/>
    <property type="match status" value="1"/>
</dbReference>
<protein>
    <recommendedName>
        <fullName evidence="5">ATP-dependent DNA helicase II subunit 2</fullName>
        <ecNumber evidence="4">3.6.4.12</ecNumber>
    </recommendedName>
    <alternativeName>
        <fullName evidence="18">ATP-dependent DNA helicase II subunit Ku80</fullName>
    </alternativeName>
</protein>
<name>A0AAN6SV54_9PEZI</name>
<evidence type="ECO:0000256" key="8">
    <source>
        <dbReference type="ARBA" id="ARBA00022763"/>
    </source>
</evidence>
<dbReference type="InterPro" id="IPR016194">
    <property type="entry name" value="SPOC-like_C_dom_sf"/>
</dbReference>
<dbReference type="PANTHER" id="PTHR12604">
    <property type="entry name" value="KU AUTOANTIGEN DNA HELICASE"/>
    <property type="match status" value="1"/>
</dbReference>
<dbReference type="InterPro" id="IPR036494">
    <property type="entry name" value="Ku_C_sf"/>
</dbReference>
<evidence type="ECO:0000256" key="7">
    <source>
        <dbReference type="ARBA" id="ARBA00022741"/>
    </source>
</evidence>
<dbReference type="InterPro" id="IPR024193">
    <property type="entry name" value="Ku80"/>
</dbReference>
<dbReference type="GO" id="GO:0016787">
    <property type="term" value="F:hydrolase activity"/>
    <property type="evidence" value="ECO:0007669"/>
    <property type="project" value="UniProtKB-KW"/>
</dbReference>
<keyword evidence="11" id="KW-0067">ATP-binding</keyword>
<evidence type="ECO:0000256" key="5">
    <source>
        <dbReference type="ARBA" id="ARBA00021792"/>
    </source>
</evidence>
<evidence type="ECO:0000256" key="10">
    <source>
        <dbReference type="ARBA" id="ARBA00022806"/>
    </source>
</evidence>
<dbReference type="Gene3D" id="1.25.40.240">
    <property type="entry name" value="Ku, C-terminal domain"/>
    <property type="match status" value="1"/>
</dbReference>
<dbReference type="InterPro" id="IPR036465">
    <property type="entry name" value="vWFA_dom_sf"/>
</dbReference>
<gene>
    <name evidence="22" type="ORF">C8A01DRAFT_13273</name>
</gene>
<feature type="domain" description="Ku" evidence="21">
    <location>
        <begin position="312"/>
        <end position="451"/>
    </location>
</feature>
<proteinExistence type="inferred from homology"/>
<reference evidence="23" key="1">
    <citation type="journal article" date="2023" name="Mol. Phylogenet. Evol.">
        <title>Genome-scale phylogeny and comparative genomics of the fungal order Sordariales.</title>
        <authorList>
            <person name="Hensen N."/>
            <person name="Bonometti L."/>
            <person name="Westerberg I."/>
            <person name="Brannstrom I.O."/>
            <person name="Guillou S."/>
            <person name="Cros-Aarteil S."/>
            <person name="Calhoun S."/>
            <person name="Haridas S."/>
            <person name="Kuo A."/>
            <person name="Mondo S."/>
            <person name="Pangilinan J."/>
            <person name="Riley R."/>
            <person name="LaButti K."/>
            <person name="Andreopoulos B."/>
            <person name="Lipzen A."/>
            <person name="Chen C."/>
            <person name="Yan M."/>
            <person name="Daum C."/>
            <person name="Ng V."/>
            <person name="Clum A."/>
            <person name="Steindorff A."/>
            <person name="Ohm R.A."/>
            <person name="Martin F."/>
            <person name="Silar P."/>
            <person name="Natvig D.O."/>
            <person name="Lalanne C."/>
            <person name="Gautier V."/>
            <person name="Ament-Velasquez S.L."/>
            <person name="Kruys A."/>
            <person name="Hutchinson M.I."/>
            <person name="Powell A.J."/>
            <person name="Barry K."/>
            <person name="Miller A.N."/>
            <person name="Grigoriev I.V."/>
            <person name="Debuchy R."/>
            <person name="Gladieux P."/>
            <person name="Hiltunen Thoren M."/>
            <person name="Johannesson H."/>
        </authorList>
    </citation>
    <scope>NUCLEOTIDE SEQUENCE [LARGE SCALE GENOMIC DNA]</scope>
    <source>
        <strain evidence="23">CBS 284.82</strain>
    </source>
</reference>
<evidence type="ECO:0000259" key="21">
    <source>
        <dbReference type="SMART" id="SM00559"/>
    </source>
</evidence>
<comment type="function">
    <text evidence="17">Single-stranded DNA-dependent ATP-dependent helicase. Involved in non-homologous end joining (NHEJ) DNA double strand break repair. DNA-binding is sequence-independent but has a high affinity to nicks in double-stranded DNA and to the ends of duplex DNA. Binds to naturally occurring chromosomal ends, and therefore provides chromosomal end protection. Required also for telomere recombination to repair telomeric ends in the absence of telomerase. KU70, of the KU70/KU80 heterodimer, binds to the stem loop of TLC1, the RNA component of telomerase. Involved in telomere maintenance. Interacts with telomeric repeats and subtelomeric sequences thereby controlling telomere length and protecting against subtelomeric rearrangement. Maintains telomeric chromatin, which is involved in silencing the expression of genes located at the telomere. Required for mating-type switching.</text>
</comment>
<evidence type="ECO:0000256" key="16">
    <source>
        <dbReference type="ARBA" id="ARBA00023242"/>
    </source>
</evidence>
<dbReference type="GO" id="GO:0003684">
    <property type="term" value="F:damaged DNA binding"/>
    <property type="evidence" value="ECO:0007669"/>
    <property type="project" value="InterPro"/>
</dbReference>
<dbReference type="FunFam" id="3.40.50.410:FF:000073">
    <property type="entry name" value="ATP-dependent DNA helicase II subunit 2"/>
    <property type="match status" value="1"/>
</dbReference>
<keyword evidence="6" id="KW-0158">Chromosome</keyword>
<evidence type="ECO:0000256" key="14">
    <source>
        <dbReference type="ARBA" id="ARBA00023172"/>
    </source>
</evidence>
<evidence type="ECO:0000256" key="18">
    <source>
        <dbReference type="ARBA" id="ARBA00031847"/>
    </source>
</evidence>
<dbReference type="Gene3D" id="3.40.50.410">
    <property type="entry name" value="von Willebrand factor, type A domain"/>
    <property type="match status" value="1"/>
</dbReference>
<evidence type="ECO:0000256" key="15">
    <source>
        <dbReference type="ARBA" id="ARBA00023204"/>
    </source>
</evidence>
<evidence type="ECO:0000256" key="12">
    <source>
        <dbReference type="ARBA" id="ARBA00022895"/>
    </source>
</evidence>
<keyword evidence="12" id="KW-0779">Telomere</keyword>
<evidence type="ECO:0000256" key="20">
    <source>
        <dbReference type="SAM" id="MobiDB-lite"/>
    </source>
</evidence>
<dbReference type="GO" id="GO:0003690">
    <property type="term" value="F:double-stranded DNA binding"/>
    <property type="evidence" value="ECO:0007669"/>
    <property type="project" value="TreeGrafter"/>
</dbReference>
<comment type="similarity">
    <text evidence="3">Belongs to the ku80 family.</text>
</comment>
<sequence length="750" mass="83077">MADKEATVYVVDLGESMADCHNGRDESDLDFGMRYVWDKISTTVAASRKTWTVGVVGLNTEETDNAQDREGLEGYEHISVLQDIGPMTLTSLRDLRSSIQPSHSYGGDAISGIVVALSMIEVFTKKLKYNRRIILVTNGETPIDDESSEDVANRLNDSNIELVVIGVDFDDADYGFKEEDKSKGKASRSKKILRKLVEQCNNGVFGTMQQAVEELAIPRIKPVRPFKAYDGPLTLGDPSKYSSALSIHVERYFKTKRAVVPPASTVVVNPERSGPSQSQTVDEDTEMGGTEFSGVKHMRTYRVNDLDAPGGKRDVDFEDLAKGYQYGRTVVPFSESDFSVTKLEANKSFTILGFIPFSSYNPFINMGETGIIVAQKMNEEAELGLSALIHALHELESYAVARYVQKDGAQPQIFLLKPNPATADEFECLYDVPLPFAEDVRSYQFPPLDKVLTVTGDIIKEHRLLPSGDLKQAMSDFVDAMDLSGFDVDEDGKPVEYAPLDETYNPTIHRMNQAIRARAVDPDAPIGPPAEILLRFSKPPEKIIDKAKPEIDALIDAAEIKKVPAKAQGRRGRKEPVKPLSGLDIDALLGESKRTAISLDNAVPEFKQILATAADDATIESAAKQMGEIVRKLIQDSFADLFYARAAENLRVMREELIGLEVPGLYNKFLTGLKKSILSGELDGDRREMWFKHIVGGHLSLITQDESEVSEVTVEEAKAVILCALSRPNFTYRYLRTLPAEERESDPQLC</sequence>
<keyword evidence="16" id="KW-0539">Nucleus</keyword>
<evidence type="ECO:0000256" key="17">
    <source>
        <dbReference type="ARBA" id="ARBA00024890"/>
    </source>
</evidence>
<dbReference type="GO" id="GO:0000723">
    <property type="term" value="P:telomere maintenance"/>
    <property type="evidence" value="ECO:0007669"/>
    <property type="project" value="InterPro"/>
</dbReference>
<evidence type="ECO:0000256" key="13">
    <source>
        <dbReference type="ARBA" id="ARBA00023125"/>
    </source>
</evidence>
<dbReference type="GO" id="GO:0000781">
    <property type="term" value="C:chromosome, telomeric region"/>
    <property type="evidence" value="ECO:0007669"/>
    <property type="project" value="UniProtKB-SubCell"/>
</dbReference>
<evidence type="ECO:0000256" key="11">
    <source>
        <dbReference type="ARBA" id="ARBA00022840"/>
    </source>
</evidence>
<keyword evidence="23" id="KW-1185">Reference proteome</keyword>
<dbReference type="PIRSF" id="PIRSF016570">
    <property type="entry name" value="Ku80"/>
    <property type="match status" value="1"/>
</dbReference>
<evidence type="ECO:0000256" key="3">
    <source>
        <dbReference type="ARBA" id="ARBA00007726"/>
    </source>
</evidence>
<dbReference type="EC" id="3.6.4.12" evidence="4"/>
<dbReference type="GO" id="GO:0006310">
    <property type="term" value="P:DNA recombination"/>
    <property type="evidence" value="ECO:0007669"/>
    <property type="project" value="UniProtKB-KW"/>
</dbReference>
<keyword evidence="8" id="KW-0227">DNA damage</keyword>
<evidence type="ECO:0000256" key="19">
    <source>
        <dbReference type="ARBA" id="ARBA00047995"/>
    </source>
</evidence>
<dbReference type="GO" id="GO:0042162">
    <property type="term" value="F:telomeric DNA binding"/>
    <property type="evidence" value="ECO:0007669"/>
    <property type="project" value="InterPro"/>
</dbReference>
<dbReference type="Pfam" id="PF08785">
    <property type="entry name" value="Ku_PK_bind"/>
    <property type="match status" value="1"/>
</dbReference>
<evidence type="ECO:0000313" key="22">
    <source>
        <dbReference type="EMBL" id="KAK4043208.1"/>
    </source>
</evidence>
<dbReference type="AlphaFoldDB" id="A0AAN6SV54"/>
<dbReference type="Proteomes" id="UP001303115">
    <property type="component" value="Unassembled WGS sequence"/>
</dbReference>
<dbReference type="SUPFAM" id="SSF100939">
    <property type="entry name" value="SPOC domain-like"/>
    <property type="match status" value="1"/>
</dbReference>
<evidence type="ECO:0000256" key="4">
    <source>
        <dbReference type="ARBA" id="ARBA00012551"/>
    </source>
</evidence>
<evidence type="ECO:0000256" key="1">
    <source>
        <dbReference type="ARBA" id="ARBA00004123"/>
    </source>
</evidence>
<dbReference type="GO" id="GO:0006303">
    <property type="term" value="P:double-strand break repair via nonhomologous end joining"/>
    <property type="evidence" value="ECO:0007669"/>
    <property type="project" value="InterPro"/>
</dbReference>
<dbReference type="SUPFAM" id="SSF101420">
    <property type="entry name" value="C-terminal domain of Ku80"/>
    <property type="match status" value="1"/>
</dbReference>
<comment type="caution">
    <text evidence="22">The sequence shown here is derived from an EMBL/GenBank/DDBJ whole genome shotgun (WGS) entry which is preliminary data.</text>
</comment>
<dbReference type="Pfam" id="PF02735">
    <property type="entry name" value="Ku"/>
    <property type="match status" value="1"/>
</dbReference>
<evidence type="ECO:0000313" key="23">
    <source>
        <dbReference type="Proteomes" id="UP001303115"/>
    </source>
</evidence>
<dbReference type="Gene3D" id="1.10.1600.10">
    <property type="match status" value="1"/>
</dbReference>
<dbReference type="CDD" id="cd00873">
    <property type="entry name" value="KU80"/>
    <property type="match status" value="1"/>
</dbReference>
<dbReference type="InterPro" id="IPR005161">
    <property type="entry name" value="Ku_N"/>
</dbReference>
<dbReference type="SMART" id="SM00559">
    <property type="entry name" value="Ku78"/>
    <property type="match status" value="1"/>
</dbReference>
<evidence type="ECO:0000256" key="9">
    <source>
        <dbReference type="ARBA" id="ARBA00022801"/>
    </source>
</evidence>
<keyword evidence="14" id="KW-0233">DNA recombination</keyword>
<dbReference type="GO" id="GO:0003678">
    <property type="term" value="F:DNA helicase activity"/>
    <property type="evidence" value="ECO:0007669"/>
    <property type="project" value="UniProtKB-EC"/>
</dbReference>
<dbReference type="Gene3D" id="2.40.290.10">
    <property type="match status" value="1"/>
</dbReference>
<keyword evidence="10" id="KW-0347">Helicase</keyword>
<dbReference type="GO" id="GO:0043564">
    <property type="term" value="C:Ku70:Ku80 complex"/>
    <property type="evidence" value="ECO:0007669"/>
    <property type="project" value="InterPro"/>
</dbReference>
<evidence type="ECO:0000256" key="2">
    <source>
        <dbReference type="ARBA" id="ARBA00004574"/>
    </source>
</evidence>
<keyword evidence="13" id="KW-0238">DNA-binding</keyword>
<dbReference type="EMBL" id="MU854330">
    <property type="protein sequence ID" value="KAK4043208.1"/>
    <property type="molecule type" value="Genomic_DNA"/>
</dbReference>
<comment type="catalytic activity">
    <reaction evidence="19">
        <text>ATP + H2O = ADP + phosphate + H(+)</text>
        <dbReference type="Rhea" id="RHEA:13065"/>
        <dbReference type="ChEBI" id="CHEBI:15377"/>
        <dbReference type="ChEBI" id="CHEBI:15378"/>
        <dbReference type="ChEBI" id="CHEBI:30616"/>
        <dbReference type="ChEBI" id="CHEBI:43474"/>
        <dbReference type="ChEBI" id="CHEBI:456216"/>
        <dbReference type="EC" id="3.6.4.12"/>
    </reaction>
</comment>
<dbReference type="InterPro" id="IPR006164">
    <property type="entry name" value="DNA_bd_Ku70/Ku80"/>
</dbReference>
<keyword evidence="7" id="KW-0547">Nucleotide-binding</keyword>
<organism evidence="22 23">
    <name type="scientific">Parachaetomium inaequale</name>
    <dbReference type="NCBI Taxonomy" id="2588326"/>
    <lineage>
        <taxon>Eukaryota</taxon>
        <taxon>Fungi</taxon>
        <taxon>Dikarya</taxon>
        <taxon>Ascomycota</taxon>
        <taxon>Pezizomycotina</taxon>
        <taxon>Sordariomycetes</taxon>
        <taxon>Sordariomycetidae</taxon>
        <taxon>Sordariales</taxon>
        <taxon>Chaetomiaceae</taxon>
        <taxon>Parachaetomium</taxon>
    </lineage>
</organism>
<feature type="region of interest" description="Disordered" evidence="20">
    <location>
        <begin position="268"/>
        <end position="287"/>
    </location>
</feature>
<comment type="subcellular location">
    <subcellularLocation>
        <location evidence="2">Chromosome</location>
        <location evidence="2">Telomere</location>
    </subcellularLocation>
    <subcellularLocation>
        <location evidence="1">Nucleus</location>
    </subcellularLocation>
</comment>
<dbReference type="InterPro" id="IPR014893">
    <property type="entry name" value="Ku_PK_bind"/>
</dbReference>
<accession>A0AAN6SV54</accession>
<dbReference type="FunFam" id="1.10.1600.10:FF:000002">
    <property type="entry name" value="X-ray repair cross-complementing protein 5"/>
    <property type="match status" value="1"/>
</dbReference>
<keyword evidence="9" id="KW-0378">Hydrolase</keyword>
<dbReference type="GO" id="GO:0005524">
    <property type="term" value="F:ATP binding"/>
    <property type="evidence" value="ECO:0007669"/>
    <property type="project" value="UniProtKB-KW"/>
</dbReference>
<dbReference type="SUPFAM" id="SSF53300">
    <property type="entry name" value="vWA-like"/>
    <property type="match status" value="1"/>
</dbReference>
<dbReference type="PANTHER" id="PTHR12604:SF4">
    <property type="entry name" value="X-RAY REPAIR CROSS-COMPLEMENTING PROTEIN 5"/>
    <property type="match status" value="1"/>
</dbReference>